<dbReference type="Pfam" id="PF01494">
    <property type="entry name" value="FAD_binding_3"/>
    <property type="match status" value="1"/>
</dbReference>
<dbReference type="InterPro" id="IPR050631">
    <property type="entry name" value="PheA/TfdB_FAD_monoxygenase"/>
</dbReference>
<feature type="region of interest" description="Disordered" evidence="2">
    <location>
        <begin position="360"/>
        <end position="398"/>
    </location>
</feature>
<accession>A0AAU7GJ04</accession>
<dbReference type="GO" id="GO:0019622">
    <property type="term" value="P:3-(3-hydroxy)phenylpropionate catabolic process"/>
    <property type="evidence" value="ECO:0007669"/>
    <property type="project" value="TreeGrafter"/>
</dbReference>
<dbReference type="EMBL" id="CP157390">
    <property type="protein sequence ID" value="XBM49861.1"/>
    <property type="molecule type" value="Genomic_DNA"/>
</dbReference>
<organism evidence="4">
    <name type="scientific">Leifsonia sp. NPDC080035</name>
    <dbReference type="NCBI Taxonomy" id="3143936"/>
    <lineage>
        <taxon>Bacteria</taxon>
        <taxon>Bacillati</taxon>
        <taxon>Actinomycetota</taxon>
        <taxon>Actinomycetes</taxon>
        <taxon>Micrococcales</taxon>
        <taxon>Microbacteriaceae</taxon>
        <taxon>Leifsonia</taxon>
    </lineage>
</organism>
<sequence>MTAIPFPPATDGFDTDGFDTDVAVIGAGPVGLTLANLLGQQGVATVVLEAGAELIDYPRAVGVDDEALRVMQTIGLVHEVLPHTIPDQKIYMINGERTIIGEVDPRMREFGWPRRNGFVQPLVDRVLLDGLDRFACVQVRFGSEAVDTVQDAEGVTVAVAGGPAVRARYVVAADGGSSPTRKRLGIPFTGETRENRGLVIDVRNDPIGTPHAVFGGDPDRGYGTIALPHGIRRWEFELFPHEDEALVEDDAFVFGLLANHTPDPAGLDIIRRRVYTHHARIAERFREGRILLAGDAAHVMPVVGGQGWNSGIRDAVNLGWKLASVVRGHAGPELLDTYESERMIHVTQIVAVSLSMANEMTDTDRERARARDEAAARRTPEEQAQVRDQRFKPQPAYDGGVVLRTPAPEFKTLPARVVDRAAGTLFPQPAVRSAGGDERLLDDATGQGWRILAWNNDPAAFLSPASLVAAESVGARLVQVVPAVQQSWAGEHCAPSTVVVGDLGALQAWFDARPTGAVILRPDHVIAAECLAQELDETLRQVFALAGLGDREPVGAGPVSAG</sequence>
<dbReference type="GO" id="GO:0071949">
    <property type="term" value="F:FAD binding"/>
    <property type="evidence" value="ECO:0007669"/>
    <property type="project" value="InterPro"/>
</dbReference>
<dbReference type="PANTHER" id="PTHR43476">
    <property type="entry name" value="3-(3-HYDROXY-PHENYL)PROPIONATE/3-HYDROXYCINNAMIC ACID HYDROXYLASE"/>
    <property type="match status" value="1"/>
</dbReference>
<protein>
    <submittedName>
        <fullName evidence="4">Bifunctional 3-(3-hydroxy-phenyl)propionate/3-hydroxycinnamic acid hydroxylase</fullName>
    </submittedName>
</protein>
<dbReference type="GO" id="GO:0008688">
    <property type="term" value="F:3-(3-hydroxyphenyl)propionate hydroxylase activity"/>
    <property type="evidence" value="ECO:0007669"/>
    <property type="project" value="TreeGrafter"/>
</dbReference>
<evidence type="ECO:0000259" key="3">
    <source>
        <dbReference type="Pfam" id="PF01494"/>
    </source>
</evidence>
<reference evidence="4" key="1">
    <citation type="submission" date="2024-05" db="EMBL/GenBank/DDBJ databases">
        <title>The Natural Products Discovery Center: Release of the First 8490 Sequenced Strains for Exploring Actinobacteria Biosynthetic Diversity.</title>
        <authorList>
            <person name="Kalkreuter E."/>
            <person name="Kautsar S.A."/>
            <person name="Yang D."/>
            <person name="Bader C.D."/>
            <person name="Teijaro C.N."/>
            <person name="Fluegel L."/>
            <person name="Davis C.M."/>
            <person name="Simpson J.R."/>
            <person name="Lauterbach L."/>
            <person name="Steele A.D."/>
            <person name="Gui C."/>
            <person name="Meng S."/>
            <person name="Li G."/>
            <person name="Viehrig K."/>
            <person name="Ye F."/>
            <person name="Su P."/>
            <person name="Kiefer A.F."/>
            <person name="Nichols A."/>
            <person name="Cepeda A.J."/>
            <person name="Yan W."/>
            <person name="Fan B."/>
            <person name="Jiang Y."/>
            <person name="Adhikari A."/>
            <person name="Zheng C.-J."/>
            <person name="Schuster L."/>
            <person name="Cowan T.M."/>
            <person name="Smanski M.J."/>
            <person name="Chevrette M.G."/>
            <person name="de Carvalho L.P.S."/>
            <person name="Shen B."/>
        </authorList>
    </citation>
    <scope>NUCLEOTIDE SEQUENCE</scope>
    <source>
        <strain evidence="4">NPDC080035</strain>
    </source>
</reference>
<dbReference type="InterPro" id="IPR002938">
    <property type="entry name" value="FAD-bd"/>
</dbReference>
<dbReference type="RefSeq" id="WP_348789771.1">
    <property type="nucleotide sequence ID" value="NZ_CP157390.1"/>
</dbReference>
<gene>
    <name evidence="4" type="ORF">AAME72_08325</name>
</gene>
<dbReference type="AlphaFoldDB" id="A0AAU7GJ04"/>
<keyword evidence="1" id="KW-0560">Oxidoreductase</keyword>
<dbReference type="Gene3D" id="3.30.70.2450">
    <property type="match status" value="1"/>
</dbReference>
<dbReference type="Gene3D" id="3.50.50.60">
    <property type="entry name" value="FAD/NAD(P)-binding domain"/>
    <property type="match status" value="1"/>
</dbReference>
<dbReference type="PRINTS" id="PR00420">
    <property type="entry name" value="RNGMNOXGNASE"/>
</dbReference>
<name>A0AAU7GJ04_9MICO</name>
<dbReference type="PANTHER" id="PTHR43476:SF3">
    <property type="entry name" value="FAD-BINDING MONOOXYGENASE"/>
    <property type="match status" value="1"/>
</dbReference>
<evidence type="ECO:0000256" key="1">
    <source>
        <dbReference type="ARBA" id="ARBA00023002"/>
    </source>
</evidence>
<evidence type="ECO:0000313" key="4">
    <source>
        <dbReference type="EMBL" id="XBM49861.1"/>
    </source>
</evidence>
<proteinExistence type="predicted"/>
<dbReference type="InterPro" id="IPR036188">
    <property type="entry name" value="FAD/NAD-bd_sf"/>
</dbReference>
<feature type="domain" description="FAD-binding" evidence="3">
    <location>
        <begin position="19"/>
        <end position="351"/>
    </location>
</feature>
<dbReference type="SUPFAM" id="SSF51905">
    <property type="entry name" value="FAD/NAD(P)-binding domain"/>
    <property type="match status" value="1"/>
</dbReference>
<evidence type="ECO:0000256" key="2">
    <source>
        <dbReference type="SAM" id="MobiDB-lite"/>
    </source>
</evidence>
<feature type="compositionally biased region" description="Basic and acidic residues" evidence="2">
    <location>
        <begin position="362"/>
        <end position="391"/>
    </location>
</feature>